<keyword evidence="1" id="KW-0862">Zinc</keyword>
<evidence type="ECO:0000313" key="4">
    <source>
        <dbReference type="Proteomes" id="UP000095282"/>
    </source>
</evidence>
<feature type="compositionally biased region" description="Basic and acidic residues" evidence="2">
    <location>
        <begin position="34"/>
        <end position="64"/>
    </location>
</feature>
<dbReference type="WBParaSite" id="Csp11.Scaffold628.g7090.t1">
    <property type="protein sequence ID" value="Csp11.Scaffold628.g7090.t1"/>
    <property type="gene ID" value="Csp11.Scaffold628.g7090"/>
</dbReference>
<feature type="region of interest" description="Disordered" evidence="2">
    <location>
        <begin position="192"/>
        <end position="216"/>
    </location>
</feature>
<dbReference type="Proteomes" id="UP000095282">
    <property type="component" value="Unplaced"/>
</dbReference>
<dbReference type="AlphaFoldDB" id="A0A1I7TLG1"/>
<proteinExistence type="predicted"/>
<evidence type="ECO:0000313" key="5">
    <source>
        <dbReference type="WBParaSite" id="Csp11.Scaffold628.g7090.t1"/>
    </source>
</evidence>
<dbReference type="InterPro" id="IPR013087">
    <property type="entry name" value="Znf_C2H2_type"/>
</dbReference>
<feature type="domain" description="C2H2-type" evidence="3">
    <location>
        <begin position="287"/>
        <end position="314"/>
    </location>
</feature>
<keyword evidence="1" id="KW-0863">Zinc-finger</keyword>
<feature type="region of interest" description="Disordered" evidence="2">
    <location>
        <begin position="16"/>
        <end position="89"/>
    </location>
</feature>
<feature type="compositionally biased region" description="Acidic residues" evidence="2">
    <location>
        <begin position="200"/>
        <end position="216"/>
    </location>
</feature>
<keyword evidence="1" id="KW-0479">Metal-binding</keyword>
<dbReference type="eggNOG" id="KOG1721">
    <property type="taxonomic scope" value="Eukaryota"/>
</dbReference>
<evidence type="ECO:0000259" key="3">
    <source>
        <dbReference type="PROSITE" id="PS50157"/>
    </source>
</evidence>
<organism evidence="4 5">
    <name type="scientific">Caenorhabditis tropicalis</name>
    <dbReference type="NCBI Taxonomy" id="1561998"/>
    <lineage>
        <taxon>Eukaryota</taxon>
        <taxon>Metazoa</taxon>
        <taxon>Ecdysozoa</taxon>
        <taxon>Nematoda</taxon>
        <taxon>Chromadorea</taxon>
        <taxon>Rhabditida</taxon>
        <taxon>Rhabditina</taxon>
        <taxon>Rhabditomorpha</taxon>
        <taxon>Rhabditoidea</taxon>
        <taxon>Rhabditidae</taxon>
        <taxon>Peloderinae</taxon>
        <taxon>Caenorhabditis</taxon>
    </lineage>
</organism>
<feature type="compositionally biased region" description="Low complexity" evidence="2">
    <location>
        <begin position="77"/>
        <end position="87"/>
    </location>
</feature>
<sequence>MNRSERYAERCREMKNRILMQNRANKKRLQNRLKQREKEEKEKRELFQKQKSRLSKEEKRKAEGNDQTDDEEVLSNTVKNKTKTVTTKKVEKTAKSTIEKTAVPRLTRARLAAAGVDNIVPKTEKISVQEETTGVTCLINIGSPSDDNLSSSDDEDKRAPSVSTVVPKKVHSPEPLIVSQDQIATEESIKTNAKVLPERDEFESFSSDSEDDSDDYENEIGNIKRVFRCSTDVEESLTDDSEDISDDDDLELGSPYKPFFYQFQKPPITTETEPTTVPVNEESSSTFRCKECLRIFKSKQNWKAHEQAHSSTPEVCCSQCRLEIHHKTNFNLHVYHCVQNFESNYSTYLKEKKYPEYFKAVEESSKDLSVPLPKFEDFSMNFKMDKKGMVTGLDPTLATYDINYRMANHDDDSEDSDE</sequence>
<name>A0A1I7TLG1_9PELO</name>
<feature type="compositionally biased region" description="Basic residues" evidence="2">
    <location>
        <begin position="24"/>
        <end position="33"/>
    </location>
</feature>
<feature type="region of interest" description="Disordered" evidence="2">
    <location>
        <begin position="140"/>
        <end position="168"/>
    </location>
</feature>
<reference evidence="5" key="1">
    <citation type="submission" date="2016-11" db="UniProtKB">
        <authorList>
            <consortium name="WormBaseParasite"/>
        </authorList>
    </citation>
    <scope>IDENTIFICATION</scope>
</reference>
<dbReference type="STRING" id="1561998.A0A1I7TLG1"/>
<dbReference type="PROSITE" id="PS50157">
    <property type="entry name" value="ZINC_FINGER_C2H2_2"/>
    <property type="match status" value="1"/>
</dbReference>
<dbReference type="Gene3D" id="3.30.160.60">
    <property type="entry name" value="Classic Zinc Finger"/>
    <property type="match status" value="1"/>
</dbReference>
<keyword evidence="4" id="KW-1185">Reference proteome</keyword>
<protein>
    <submittedName>
        <fullName evidence="5">C2H2-type domain-containing protein</fullName>
    </submittedName>
</protein>
<evidence type="ECO:0000256" key="1">
    <source>
        <dbReference type="PROSITE-ProRule" id="PRU00042"/>
    </source>
</evidence>
<accession>A0A1I7TLG1</accession>
<dbReference type="GO" id="GO:0008270">
    <property type="term" value="F:zinc ion binding"/>
    <property type="evidence" value="ECO:0007669"/>
    <property type="project" value="UniProtKB-KW"/>
</dbReference>
<dbReference type="PROSITE" id="PS00028">
    <property type="entry name" value="ZINC_FINGER_C2H2_1"/>
    <property type="match status" value="1"/>
</dbReference>
<evidence type="ECO:0000256" key="2">
    <source>
        <dbReference type="SAM" id="MobiDB-lite"/>
    </source>
</evidence>